<dbReference type="InterPro" id="IPR035681">
    <property type="entry name" value="ComA-like_MBL"/>
</dbReference>
<dbReference type="InterPro" id="IPR036866">
    <property type="entry name" value="RibonucZ/Hydroxyglut_hydro"/>
</dbReference>
<dbReference type="InterPro" id="IPR052159">
    <property type="entry name" value="Competence_DNA_uptake"/>
</dbReference>
<evidence type="ECO:0000256" key="5">
    <source>
        <dbReference type="ARBA" id="ARBA00023136"/>
    </source>
</evidence>
<feature type="transmembrane region" description="Helical" evidence="7">
    <location>
        <begin position="68"/>
        <end position="87"/>
    </location>
</feature>
<keyword evidence="3 7" id="KW-0812">Transmembrane</keyword>
<feature type="transmembrane region" description="Helical" evidence="7">
    <location>
        <begin position="314"/>
        <end position="344"/>
    </location>
</feature>
<name>A0A4R6UXT6_9ACTN</name>
<evidence type="ECO:0000256" key="3">
    <source>
        <dbReference type="ARBA" id="ARBA00022692"/>
    </source>
</evidence>
<evidence type="ECO:0000256" key="1">
    <source>
        <dbReference type="ARBA" id="ARBA00004651"/>
    </source>
</evidence>
<dbReference type="PANTHER" id="PTHR30619:SF1">
    <property type="entry name" value="RECOMBINATION PROTEIN 2"/>
    <property type="match status" value="1"/>
</dbReference>
<evidence type="ECO:0000256" key="2">
    <source>
        <dbReference type="ARBA" id="ARBA00022475"/>
    </source>
</evidence>
<keyword evidence="4 7" id="KW-1133">Transmembrane helix</keyword>
<feature type="transmembrane region" description="Helical" evidence="7">
    <location>
        <begin position="27"/>
        <end position="56"/>
    </location>
</feature>
<feature type="transmembrane region" description="Helical" evidence="7">
    <location>
        <begin position="419"/>
        <end position="440"/>
    </location>
</feature>
<feature type="transmembrane region" description="Helical" evidence="7">
    <location>
        <begin position="382"/>
        <end position="407"/>
    </location>
</feature>
<dbReference type="SUPFAM" id="SSF56281">
    <property type="entry name" value="Metallo-hydrolase/oxidoreductase"/>
    <property type="match status" value="1"/>
</dbReference>
<evidence type="ECO:0000259" key="9">
    <source>
        <dbReference type="Pfam" id="PF03772"/>
    </source>
</evidence>
<comment type="subcellular location">
    <subcellularLocation>
        <location evidence="1">Cell membrane</location>
        <topology evidence="1">Multi-pass membrane protein</topology>
    </subcellularLocation>
</comment>
<sequence length="784" mass="79402">MSLLGTDAPGERVPLDLRLCAPAVGTWLAALALLGVPADAALAGAAVLGVLALAAFLPLRRGVRFEGAVALVAATLVCAAGGALAVAGRSAAVADSPVTALAEAEGRARLVVRLSLDPRPRAAPTVPGRPEFVVAARTEWVDVDGRQVRTRVPVVLLVHGEEWRHLVPSQPVLLDGRLVPAGDGGLEAALVLVRGPPAGVGPPTAAHAWAGGVRARLRQACAVLPQPERGLLPALVVGDVSGLDEEAAEDFRATGMTHLLTVSGTNLSVMTGVVLGAARWFRAPPWCPVALGTVVIAVFVLVARPEPSVLRAAFMGAIALLALALGRPSVGVAALSASVIGLLLFSPGLAASYGFALSVLATAGILVLAPRWRDAWSARVPVWLAEAVAVALAAQVACAPVLVVLSAEVSWVSVPANVLAGPFVPVATVGGFAVAGLALVAMPAAQVAVWVPGTAVALVRAVAGAGARVPQGALPWRADLAGALLLAVLIAALLALRGRVRRAVAAVSGAVAGTVLVVSCVAPGWPPGDWAVVACDVGQGDALVLSAGPGRAVVVDAGIDPRAVDLCLDDLGVREVVLLVLTHHDSDHAGGAPGVLRGRGVGAVLVPPGFDAPETLEALADAGAVPDTATAGRRYAVGPWRLSVLWPRRGFAGDPNEGSVVLLASWSPPPDAAAEPLSVLLTGDIEESAQRGLLSEPGIRDVDVLKTPHHGAGTQEPAFLAATRPRVTLTSVGADNPYGHPAPRTWALLTGLTPASYRTDLHGDVAVSPGPDGPSVRWRGPDAR</sequence>
<evidence type="ECO:0000313" key="10">
    <source>
        <dbReference type="EMBL" id="TDQ52078.1"/>
    </source>
</evidence>
<accession>A0A4R6UXT6</accession>
<feature type="transmembrane region" description="Helical" evidence="7">
    <location>
        <begin position="283"/>
        <end position="302"/>
    </location>
</feature>
<feature type="domain" description="ComEC/Rec2-related protein" evidence="9">
    <location>
        <begin position="235"/>
        <end position="496"/>
    </location>
</feature>
<dbReference type="OrthoDB" id="7177610at2"/>
<keyword evidence="11" id="KW-1185">Reference proteome</keyword>
<protein>
    <submittedName>
        <fullName evidence="10">Competence protein ComEC</fullName>
    </submittedName>
</protein>
<keyword evidence="5 7" id="KW-0472">Membrane</keyword>
<feature type="transmembrane region" description="Helical" evidence="7">
    <location>
        <begin position="447"/>
        <end position="466"/>
    </location>
</feature>
<feature type="transmembrane region" description="Helical" evidence="7">
    <location>
        <begin position="350"/>
        <end position="370"/>
    </location>
</feature>
<dbReference type="InterPro" id="IPR001279">
    <property type="entry name" value="Metallo-B-lactamas"/>
</dbReference>
<comment type="caution">
    <text evidence="10">The sequence shown here is derived from an EMBL/GenBank/DDBJ whole genome shotgun (WGS) entry which is preliminary data.</text>
</comment>
<proteinExistence type="predicted"/>
<evidence type="ECO:0000259" key="8">
    <source>
        <dbReference type="Pfam" id="PF00753"/>
    </source>
</evidence>
<dbReference type="EMBL" id="SNYN01000008">
    <property type="protein sequence ID" value="TDQ52078.1"/>
    <property type="molecule type" value="Genomic_DNA"/>
</dbReference>
<feature type="region of interest" description="Disordered" evidence="6">
    <location>
        <begin position="763"/>
        <end position="784"/>
    </location>
</feature>
<dbReference type="AlphaFoldDB" id="A0A4R6UXT6"/>
<dbReference type="GO" id="GO:0005886">
    <property type="term" value="C:plasma membrane"/>
    <property type="evidence" value="ECO:0007669"/>
    <property type="project" value="UniProtKB-SubCell"/>
</dbReference>
<feature type="domain" description="Metallo-beta-lactamase" evidence="8">
    <location>
        <begin position="536"/>
        <end position="664"/>
    </location>
</feature>
<feature type="transmembrane region" description="Helical" evidence="7">
    <location>
        <begin position="478"/>
        <end position="496"/>
    </location>
</feature>
<dbReference type="PANTHER" id="PTHR30619">
    <property type="entry name" value="DNA INTERNALIZATION/COMPETENCE PROTEIN COMEC/REC2"/>
    <property type="match status" value="1"/>
</dbReference>
<organism evidence="10 11">
    <name type="scientific">Actinorugispora endophytica</name>
    <dbReference type="NCBI Taxonomy" id="1605990"/>
    <lineage>
        <taxon>Bacteria</taxon>
        <taxon>Bacillati</taxon>
        <taxon>Actinomycetota</taxon>
        <taxon>Actinomycetes</taxon>
        <taxon>Streptosporangiales</taxon>
        <taxon>Nocardiopsidaceae</taxon>
        <taxon>Actinorugispora</taxon>
    </lineage>
</organism>
<dbReference type="NCBIfam" id="TIGR00360">
    <property type="entry name" value="ComEC_N-term"/>
    <property type="match status" value="1"/>
</dbReference>
<dbReference type="Pfam" id="PF03772">
    <property type="entry name" value="Competence"/>
    <property type="match status" value="1"/>
</dbReference>
<reference evidence="10 11" key="1">
    <citation type="submission" date="2019-03" db="EMBL/GenBank/DDBJ databases">
        <title>Genomic Encyclopedia of Type Strains, Phase IV (KMG-IV): sequencing the most valuable type-strain genomes for metagenomic binning, comparative biology and taxonomic classification.</title>
        <authorList>
            <person name="Goeker M."/>
        </authorList>
    </citation>
    <scope>NUCLEOTIDE SEQUENCE [LARGE SCALE GENOMIC DNA]</scope>
    <source>
        <strain evidence="10 11">DSM 46770</strain>
    </source>
</reference>
<dbReference type="InterPro" id="IPR004477">
    <property type="entry name" value="ComEC_N"/>
</dbReference>
<keyword evidence="2" id="KW-1003">Cell membrane</keyword>
<feature type="transmembrane region" description="Helical" evidence="7">
    <location>
        <begin position="503"/>
        <end position="525"/>
    </location>
</feature>
<dbReference type="RefSeq" id="WP_133741731.1">
    <property type="nucleotide sequence ID" value="NZ_SNYN01000008.1"/>
</dbReference>
<evidence type="ECO:0000256" key="4">
    <source>
        <dbReference type="ARBA" id="ARBA00022989"/>
    </source>
</evidence>
<dbReference type="CDD" id="cd07731">
    <property type="entry name" value="ComA-like_MBL-fold"/>
    <property type="match status" value="1"/>
</dbReference>
<evidence type="ECO:0000313" key="11">
    <source>
        <dbReference type="Proteomes" id="UP000295281"/>
    </source>
</evidence>
<dbReference type="Proteomes" id="UP000295281">
    <property type="component" value="Unassembled WGS sequence"/>
</dbReference>
<dbReference type="Pfam" id="PF00753">
    <property type="entry name" value="Lactamase_B"/>
    <property type="match status" value="1"/>
</dbReference>
<evidence type="ECO:0000256" key="7">
    <source>
        <dbReference type="SAM" id="Phobius"/>
    </source>
</evidence>
<dbReference type="Gene3D" id="3.60.15.10">
    <property type="entry name" value="Ribonuclease Z/Hydroxyacylglutathione hydrolase-like"/>
    <property type="match status" value="1"/>
</dbReference>
<gene>
    <name evidence="10" type="ORF">EV190_10859</name>
</gene>
<evidence type="ECO:0000256" key="6">
    <source>
        <dbReference type="SAM" id="MobiDB-lite"/>
    </source>
</evidence>